<evidence type="ECO:0000313" key="2">
    <source>
        <dbReference type="EMBL" id="GBG09885.1"/>
    </source>
</evidence>
<sequence>MSMSFERYMLDMVQPMRDDLTKLGIKELRTPEEVEENVPGASGTALIVINSVCGCAAGQCRPGVADALNHEVTPDHLFTVFAGQDKEATAKAREYFAPYPPSSPSIALMKDGELVHFIERHQIENRSAADIAADLTDAFDKYCTK</sequence>
<evidence type="ECO:0008006" key="4">
    <source>
        <dbReference type="Google" id="ProtNLM"/>
    </source>
</evidence>
<dbReference type="AlphaFoldDB" id="A0A2R5EUR6"/>
<dbReference type="NCBIfam" id="TIGR04191">
    <property type="entry name" value="YphP_YqiW"/>
    <property type="match status" value="1"/>
</dbReference>
<reference evidence="2 3" key="1">
    <citation type="submission" date="2017-08" db="EMBL/GenBank/DDBJ databases">
        <title>Substantial Increase in Enzyme Production by Combined Drug-Resistance Mutations in Paenibacillus agaridevorans.</title>
        <authorList>
            <person name="Tanaka Y."/>
            <person name="Funane K."/>
            <person name="Hosaka T."/>
            <person name="Shiwa Y."/>
            <person name="Fujita N."/>
            <person name="Miyazaki T."/>
            <person name="Yoshikawa H."/>
            <person name="Murakami K."/>
            <person name="Kasahara K."/>
            <person name="Inaoka T."/>
            <person name="Hiraga Y."/>
            <person name="Ochi K."/>
        </authorList>
    </citation>
    <scope>NUCLEOTIDE SEQUENCE [LARGE SCALE GENOMIC DNA]</scope>
    <source>
        <strain evidence="2 3">T-3040</strain>
    </source>
</reference>
<evidence type="ECO:0000256" key="1">
    <source>
        <dbReference type="ARBA" id="ARBA00038305"/>
    </source>
</evidence>
<evidence type="ECO:0000313" key="3">
    <source>
        <dbReference type="Proteomes" id="UP000245202"/>
    </source>
</evidence>
<accession>A0A2R5EUR6</accession>
<dbReference type="Gene3D" id="6.10.250.2150">
    <property type="match status" value="1"/>
</dbReference>
<dbReference type="PANTHER" id="PTHR40052:SF2">
    <property type="entry name" value="BACILLIREDOXIN BRXA"/>
    <property type="match status" value="1"/>
</dbReference>
<dbReference type="EMBL" id="BDQX01000281">
    <property type="protein sequence ID" value="GBG09885.1"/>
    <property type="molecule type" value="Genomic_DNA"/>
</dbReference>
<dbReference type="Pfam" id="PF06491">
    <property type="entry name" value="Disulph_isomer"/>
    <property type="match status" value="1"/>
</dbReference>
<comment type="caution">
    <text evidence="2">The sequence shown here is derived from an EMBL/GenBank/DDBJ whole genome shotgun (WGS) entry which is preliminary data.</text>
</comment>
<protein>
    <recommendedName>
        <fullName evidence="4">BrxA/BrxB family bacilliredoxin</fullName>
    </recommendedName>
</protein>
<proteinExistence type="inferred from homology"/>
<keyword evidence="3" id="KW-1185">Reference proteome</keyword>
<gene>
    <name evidence="2" type="ORF">PAT3040_04559</name>
</gene>
<dbReference type="PANTHER" id="PTHR40052">
    <property type="entry name" value="UPF0403 PROTEIN YQIW-RELATED"/>
    <property type="match status" value="1"/>
</dbReference>
<dbReference type="InterPro" id="IPR009474">
    <property type="entry name" value="BrxB/BrxA"/>
</dbReference>
<organism evidence="2 3">
    <name type="scientific">Paenibacillus agaridevorans</name>
    <dbReference type="NCBI Taxonomy" id="171404"/>
    <lineage>
        <taxon>Bacteria</taxon>
        <taxon>Bacillati</taxon>
        <taxon>Bacillota</taxon>
        <taxon>Bacilli</taxon>
        <taxon>Bacillales</taxon>
        <taxon>Paenibacillaceae</taxon>
        <taxon>Paenibacillus</taxon>
    </lineage>
</organism>
<name>A0A2R5EUR6_9BACL</name>
<dbReference type="Proteomes" id="UP000245202">
    <property type="component" value="Unassembled WGS sequence"/>
</dbReference>
<dbReference type="Gene3D" id="3.40.30.10">
    <property type="entry name" value="Glutaredoxin"/>
    <property type="match status" value="1"/>
</dbReference>
<dbReference type="RefSeq" id="WP_087566114.1">
    <property type="nucleotide sequence ID" value="NZ_BDQX01000281.1"/>
</dbReference>
<comment type="similarity">
    <text evidence="1">Belongs to the bacilliredoxin family.</text>
</comment>